<dbReference type="SUPFAM" id="SSF46689">
    <property type="entry name" value="Homeodomain-like"/>
    <property type="match status" value="1"/>
</dbReference>
<keyword evidence="1" id="KW-0805">Transcription regulation</keyword>
<dbReference type="RefSeq" id="WP_084951885.1">
    <property type="nucleotide sequence ID" value="NZ_MZZM01000022.1"/>
</dbReference>
<dbReference type="InterPro" id="IPR049513">
    <property type="entry name" value="TetR_C_40"/>
</dbReference>
<keyword evidence="2 4" id="KW-0238">DNA-binding</keyword>
<evidence type="ECO:0000313" key="7">
    <source>
        <dbReference type="EMBL" id="ORJ58848.1"/>
    </source>
</evidence>
<evidence type="ECO:0000256" key="5">
    <source>
        <dbReference type="SAM" id="MobiDB-lite"/>
    </source>
</evidence>
<dbReference type="Pfam" id="PF00440">
    <property type="entry name" value="TetR_N"/>
    <property type="match status" value="1"/>
</dbReference>
<dbReference type="PROSITE" id="PS50977">
    <property type="entry name" value="HTH_TETR_2"/>
    <property type="match status" value="1"/>
</dbReference>
<dbReference type="InterPro" id="IPR009057">
    <property type="entry name" value="Homeodomain-like_sf"/>
</dbReference>
<organism evidence="7 8">
    <name type="scientific">Mycobacterium simiae</name>
    <name type="common">Mycobacterium habana</name>
    <dbReference type="NCBI Taxonomy" id="1784"/>
    <lineage>
        <taxon>Bacteria</taxon>
        <taxon>Bacillati</taxon>
        <taxon>Actinomycetota</taxon>
        <taxon>Actinomycetes</taxon>
        <taxon>Mycobacteriales</taxon>
        <taxon>Mycobacteriaceae</taxon>
        <taxon>Mycobacterium</taxon>
        <taxon>Mycobacterium simiae complex</taxon>
    </lineage>
</organism>
<name>A0A1X0Y181_MYCSI</name>
<evidence type="ECO:0000313" key="8">
    <source>
        <dbReference type="Proteomes" id="UP000193040"/>
    </source>
</evidence>
<reference evidence="7 8" key="1">
    <citation type="submission" date="2017-03" db="EMBL/GenBank/DDBJ databases">
        <title>Genomic insights into Mycobacterium simiae human colonization.</title>
        <authorList>
            <person name="Steffani J.L."/>
            <person name="Brunck M.E."/>
            <person name="Cruz E."/>
            <person name="Montiel R."/>
            <person name="Barona F."/>
        </authorList>
    </citation>
    <scope>NUCLEOTIDE SEQUENCE [LARGE SCALE GENOMIC DNA]</scope>
    <source>
        <strain evidence="7 8">MsiGto</strain>
    </source>
</reference>
<accession>A0A1X0Y181</accession>
<dbReference type="Proteomes" id="UP000193040">
    <property type="component" value="Unassembled WGS sequence"/>
</dbReference>
<dbReference type="AlphaFoldDB" id="A0A1X0Y181"/>
<feature type="region of interest" description="Disordered" evidence="5">
    <location>
        <begin position="1"/>
        <end position="22"/>
    </location>
</feature>
<feature type="DNA-binding region" description="H-T-H motif" evidence="4">
    <location>
        <begin position="46"/>
        <end position="65"/>
    </location>
</feature>
<proteinExistence type="predicted"/>
<feature type="domain" description="HTH tetR-type" evidence="6">
    <location>
        <begin position="24"/>
        <end position="83"/>
    </location>
</feature>
<keyword evidence="3" id="KW-0804">Transcription</keyword>
<sequence>MDMSERDATESSSTPVNRLERRKMRTRNALVRAAKGFIAQGKLSVPILEITQAADVGMGSFYNHFSSKEQLFAAAVTDALDDLGALLDGFTGSISNPAEAFATNYRLSGRLFRYRPQEAALLLAHADSLILSDRGLSPRARRDIAAAIDQGRFTIGDPELGLAIAGGMFIGLTTLLRERPERDTDATVDAVTERLLRTLGMTPKQASTLCRKPLPDISSLRESPVDWPTPMAPDDIDSH</sequence>
<evidence type="ECO:0000256" key="1">
    <source>
        <dbReference type="ARBA" id="ARBA00023015"/>
    </source>
</evidence>
<protein>
    <submittedName>
        <fullName evidence="7">TetR family transcriptional regulator</fullName>
    </submittedName>
</protein>
<dbReference type="GO" id="GO:0000976">
    <property type="term" value="F:transcription cis-regulatory region binding"/>
    <property type="evidence" value="ECO:0007669"/>
    <property type="project" value="TreeGrafter"/>
</dbReference>
<dbReference type="PANTHER" id="PTHR30055">
    <property type="entry name" value="HTH-TYPE TRANSCRIPTIONAL REGULATOR RUTR"/>
    <property type="match status" value="1"/>
</dbReference>
<evidence type="ECO:0000256" key="4">
    <source>
        <dbReference type="PROSITE-ProRule" id="PRU00335"/>
    </source>
</evidence>
<evidence type="ECO:0000256" key="3">
    <source>
        <dbReference type="ARBA" id="ARBA00023163"/>
    </source>
</evidence>
<dbReference type="Pfam" id="PF21306">
    <property type="entry name" value="TetR_C_40"/>
    <property type="match status" value="1"/>
</dbReference>
<dbReference type="EMBL" id="MZZM01000022">
    <property type="protein sequence ID" value="ORJ58848.1"/>
    <property type="molecule type" value="Genomic_DNA"/>
</dbReference>
<dbReference type="Gene3D" id="1.10.357.10">
    <property type="entry name" value="Tetracycline Repressor, domain 2"/>
    <property type="match status" value="1"/>
</dbReference>
<dbReference type="STRING" id="1784.VC42_02440"/>
<comment type="caution">
    <text evidence="7">The sequence shown here is derived from an EMBL/GenBank/DDBJ whole genome shotgun (WGS) entry which is preliminary data.</text>
</comment>
<gene>
    <name evidence="7" type="ORF">B5M45_17025</name>
</gene>
<dbReference type="PANTHER" id="PTHR30055:SF234">
    <property type="entry name" value="HTH-TYPE TRANSCRIPTIONAL REGULATOR BETI"/>
    <property type="match status" value="1"/>
</dbReference>
<evidence type="ECO:0000256" key="2">
    <source>
        <dbReference type="ARBA" id="ARBA00023125"/>
    </source>
</evidence>
<feature type="region of interest" description="Disordered" evidence="5">
    <location>
        <begin position="207"/>
        <end position="239"/>
    </location>
</feature>
<dbReference type="InterPro" id="IPR001647">
    <property type="entry name" value="HTH_TetR"/>
</dbReference>
<evidence type="ECO:0000259" key="6">
    <source>
        <dbReference type="PROSITE" id="PS50977"/>
    </source>
</evidence>
<keyword evidence="8" id="KW-1185">Reference proteome</keyword>
<dbReference type="GO" id="GO:0003700">
    <property type="term" value="F:DNA-binding transcription factor activity"/>
    <property type="evidence" value="ECO:0007669"/>
    <property type="project" value="TreeGrafter"/>
</dbReference>
<dbReference type="InterPro" id="IPR050109">
    <property type="entry name" value="HTH-type_TetR-like_transc_reg"/>
</dbReference>